<proteinExistence type="predicted"/>
<evidence type="ECO:0000313" key="1">
    <source>
        <dbReference type="EMBL" id="KAJ6836543.1"/>
    </source>
</evidence>
<dbReference type="EMBL" id="JANAVB010011999">
    <property type="protein sequence ID" value="KAJ6836543.1"/>
    <property type="molecule type" value="Genomic_DNA"/>
</dbReference>
<name>A0AAX6H6T9_IRIPA</name>
<sequence length="75" mass="8226">MQPFTSLHRFISRAFHSSLVLSADPSIPPPASRDFHQFLESFADSSGPQLRRPSATLMAMMTTATTMMKTVALVA</sequence>
<dbReference type="AlphaFoldDB" id="A0AAX6H6T9"/>
<protein>
    <submittedName>
        <fullName evidence="1">Uncharacterized protein</fullName>
    </submittedName>
</protein>
<comment type="caution">
    <text evidence="1">The sequence shown here is derived from an EMBL/GenBank/DDBJ whole genome shotgun (WGS) entry which is preliminary data.</text>
</comment>
<evidence type="ECO:0000313" key="2">
    <source>
        <dbReference type="EMBL" id="KAJ6836544.1"/>
    </source>
</evidence>
<keyword evidence="3" id="KW-1185">Reference proteome</keyword>
<accession>A0AAX6H6T9</accession>
<evidence type="ECO:0000313" key="3">
    <source>
        <dbReference type="Proteomes" id="UP001140949"/>
    </source>
</evidence>
<organism evidence="1 3">
    <name type="scientific">Iris pallida</name>
    <name type="common">Sweet iris</name>
    <dbReference type="NCBI Taxonomy" id="29817"/>
    <lineage>
        <taxon>Eukaryota</taxon>
        <taxon>Viridiplantae</taxon>
        <taxon>Streptophyta</taxon>
        <taxon>Embryophyta</taxon>
        <taxon>Tracheophyta</taxon>
        <taxon>Spermatophyta</taxon>
        <taxon>Magnoliopsida</taxon>
        <taxon>Liliopsida</taxon>
        <taxon>Asparagales</taxon>
        <taxon>Iridaceae</taxon>
        <taxon>Iridoideae</taxon>
        <taxon>Irideae</taxon>
        <taxon>Iris</taxon>
    </lineage>
</organism>
<gene>
    <name evidence="1" type="ORF">M6B38_326045</name>
    <name evidence="2" type="ORF">M6B38_326050</name>
</gene>
<dbReference type="EMBL" id="JANAVB010011999">
    <property type="protein sequence ID" value="KAJ6836544.1"/>
    <property type="molecule type" value="Genomic_DNA"/>
</dbReference>
<reference evidence="1" key="2">
    <citation type="submission" date="2023-04" db="EMBL/GenBank/DDBJ databases">
        <authorList>
            <person name="Bruccoleri R.E."/>
            <person name="Oakeley E.J."/>
            <person name="Faust A.-M."/>
            <person name="Dessus-Babus S."/>
            <person name="Altorfer M."/>
            <person name="Burckhardt D."/>
            <person name="Oertli M."/>
            <person name="Naumann U."/>
            <person name="Petersen F."/>
            <person name="Wong J."/>
        </authorList>
    </citation>
    <scope>NUCLEOTIDE SEQUENCE</scope>
    <source>
        <strain evidence="1">GSM-AAB239-AS_SAM_17_03QT</strain>
        <tissue evidence="1">Leaf</tissue>
    </source>
</reference>
<dbReference type="Proteomes" id="UP001140949">
    <property type="component" value="Unassembled WGS sequence"/>
</dbReference>
<reference evidence="1" key="1">
    <citation type="journal article" date="2023" name="GigaByte">
        <title>Genome assembly of the bearded iris, Iris pallida Lam.</title>
        <authorList>
            <person name="Bruccoleri R.E."/>
            <person name="Oakeley E.J."/>
            <person name="Faust A.M.E."/>
            <person name="Altorfer M."/>
            <person name="Dessus-Babus S."/>
            <person name="Burckhardt D."/>
            <person name="Oertli M."/>
            <person name="Naumann U."/>
            <person name="Petersen F."/>
            <person name="Wong J."/>
        </authorList>
    </citation>
    <scope>NUCLEOTIDE SEQUENCE</scope>
    <source>
        <strain evidence="1">GSM-AAB239-AS_SAM_17_03QT</strain>
    </source>
</reference>